<keyword evidence="1" id="KW-1133">Transmembrane helix</keyword>
<dbReference type="EMBL" id="CP086720">
    <property type="protein sequence ID" value="WOO85343.1"/>
    <property type="molecule type" value="Genomic_DNA"/>
</dbReference>
<dbReference type="GeneID" id="87812007"/>
<keyword evidence="1" id="KW-0472">Membrane</keyword>
<feature type="transmembrane region" description="Helical" evidence="1">
    <location>
        <begin position="12"/>
        <end position="30"/>
    </location>
</feature>
<protein>
    <recommendedName>
        <fullName evidence="4">EXPERA domain-containing protein</fullName>
    </recommendedName>
</protein>
<evidence type="ECO:0000256" key="1">
    <source>
        <dbReference type="SAM" id="Phobius"/>
    </source>
</evidence>
<keyword evidence="1" id="KW-0812">Transmembrane</keyword>
<organism evidence="2 3">
    <name type="scientific">Vanrija pseudolonga</name>
    <dbReference type="NCBI Taxonomy" id="143232"/>
    <lineage>
        <taxon>Eukaryota</taxon>
        <taxon>Fungi</taxon>
        <taxon>Dikarya</taxon>
        <taxon>Basidiomycota</taxon>
        <taxon>Agaricomycotina</taxon>
        <taxon>Tremellomycetes</taxon>
        <taxon>Trichosporonales</taxon>
        <taxon>Trichosporonaceae</taxon>
        <taxon>Vanrija</taxon>
    </lineage>
</organism>
<reference evidence="2" key="1">
    <citation type="submission" date="2023-10" db="EMBL/GenBank/DDBJ databases">
        <authorList>
            <person name="Noh H."/>
        </authorList>
    </citation>
    <scope>NUCLEOTIDE SEQUENCE</scope>
    <source>
        <strain evidence="2">DUCC4014</strain>
    </source>
</reference>
<dbReference type="Proteomes" id="UP000827549">
    <property type="component" value="Chromosome 7"/>
</dbReference>
<keyword evidence="3" id="KW-1185">Reference proteome</keyword>
<dbReference type="AlphaFoldDB" id="A0AAF0YKI7"/>
<dbReference type="PANTHER" id="PTHR37919">
    <property type="entry name" value="PROTEIN CBG05606"/>
    <property type="match status" value="1"/>
</dbReference>
<feature type="transmembrane region" description="Helical" evidence="1">
    <location>
        <begin position="133"/>
        <end position="158"/>
    </location>
</feature>
<name>A0AAF0YKI7_9TREE</name>
<gene>
    <name evidence="2" type="ORF">LOC62_07G008843</name>
</gene>
<sequence>MSTFVVPQWIRLWLGLSTIIVIWDIGYCFMRPRSMPGGDLSWIWGPYNLFPYADVDWVYGFDAYNSGDGFTNAQAFMNVIEVILNLTTYFLGDSPAAPVTGLIALVMTASKTDLYFLQDYFCGWCKTGHNSPAVWWGVFFATNGMWIIVPTIASFVLASGLIKSVVSNAAKPRANGYSNGNAKVKAL</sequence>
<evidence type="ECO:0000313" key="2">
    <source>
        <dbReference type="EMBL" id="WOO85343.1"/>
    </source>
</evidence>
<proteinExistence type="predicted"/>
<accession>A0AAF0YKI7</accession>
<evidence type="ECO:0008006" key="4">
    <source>
        <dbReference type="Google" id="ProtNLM"/>
    </source>
</evidence>
<dbReference type="RefSeq" id="XP_062631369.1">
    <property type="nucleotide sequence ID" value="XM_062775385.1"/>
</dbReference>
<evidence type="ECO:0000313" key="3">
    <source>
        <dbReference type="Proteomes" id="UP000827549"/>
    </source>
</evidence>
<dbReference type="PANTHER" id="PTHR37919:SF2">
    <property type="entry name" value="EXPERA DOMAIN-CONTAINING PROTEIN"/>
    <property type="match status" value="1"/>
</dbReference>